<organism evidence="7 8">
    <name type="scientific">Desulfotruncus arcticus DSM 17038</name>
    <dbReference type="NCBI Taxonomy" id="1121424"/>
    <lineage>
        <taxon>Bacteria</taxon>
        <taxon>Bacillati</taxon>
        <taxon>Bacillota</taxon>
        <taxon>Clostridia</taxon>
        <taxon>Eubacteriales</taxon>
        <taxon>Desulfallaceae</taxon>
        <taxon>Desulfotruncus</taxon>
    </lineage>
</organism>
<dbReference type="PANTHER" id="PTHR10849">
    <property type="entry name" value="NADH DEHYDROGENASE UBIQUINONE IRON-SULFUR PROTEIN 8, MITOCHONDRIAL"/>
    <property type="match status" value="1"/>
</dbReference>
<dbReference type="PROSITE" id="PS51379">
    <property type="entry name" value="4FE4S_FER_2"/>
    <property type="match status" value="2"/>
</dbReference>
<keyword evidence="3" id="KW-0408">Iron</keyword>
<feature type="region of interest" description="Disordered" evidence="5">
    <location>
        <begin position="95"/>
        <end position="115"/>
    </location>
</feature>
<evidence type="ECO:0000256" key="2">
    <source>
        <dbReference type="ARBA" id="ARBA00022723"/>
    </source>
</evidence>
<keyword evidence="2" id="KW-0479">Metal-binding</keyword>
<proteinExistence type="predicted"/>
<evidence type="ECO:0000313" key="8">
    <source>
        <dbReference type="Proteomes" id="UP000199337"/>
    </source>
</evidence>
<feature type="domain" description="4Fe-4S ferredoxin-type" evidence="6">
    <location>
        <begin position="69"/>
        <end position="98"/>
    </location>
</feature>
<dbReference type="OrthoDB" id="9803192at2"/>
<evidence type="ECO:0000259" key="6">
    <source>
        <dbReference type="PROSITE" id="PS51379"/>
    </source>
</evidence>
<dbReference type="SUPFAM" id="SSF46548">
    <property type="entry name" value="alpha-helical ferredoxin"/>
    <property type="match status" value="1"/>
</dbReference>
<sequence length="115" mass="13069">MPVMSMQLVKNFFSRPATRPYPYEQRPPFPEWRGEIAYDAKRCVYCGICANICPANAIHMEEDREHLLIKRVFNSYSCIYCGRCAELCPNRALAMDTGRPGPTLEKSTDVSSSKA</sequence>
<keyword evidence="4" id="KW-0411">Iron-sulfur</keyword>
<dbReference type="GO" id="GO:0046872">
    <property type="term" value="F:metal ion binding"/>
    <property type="evidence" value="ECO:0007669"/>
    <property type="project" value="UniProtKB-KW"/>
</dbReference>
<dbReference type="Pfam" id="PF12838">
    <property type="entry name" value="Fer4_7"/>
    <property type="match status" value="1"/>
</dbReference>
<feature type="domain" description="4Fe-4S ferredoxin-type" evidence="6">
    <location>
        <begin position="34"/>
        <end position="63"/>
    </location>
</feature>
<evidence type="ECO:0000256" key="4">
    <source>
        <dbReference type="ARBA" id="ARBA00023014"/>
    </source>
</evidence>
<dbReference type="Proteomes" id="UP000199337">
    <property type="component" value="Unassembled WGS sequence"/>
</dbReference>
<accession>A0A1I2YRY4</accession>
<dbReference type="EMBL" id="FOOX01000022">
    <property type="protein sequence ID" value="SFH28019.1"/>
    <property type="molecule type" value="Genomic_DNA"/>
</dbReference>
<dbReference type="PROSITE" id="PS00198">
    <property type="entry name" value="4FE4S_FER_1"/>
    <property type="match status" value="2"/>
</dbReference>
<dbReference type="GO" id="GO:0016651">
    <property type="term" value="F:oxidoreductase activity, acting on NAD(P)H"/>
    <property type="evidence" value="ECO:0007669"/>
    <property type="project" value="InterPro"/>
</dbReference>
<evidence type="ECO:0000313" key="7">
    <source>
        <dbReference type="EMBL" id="SFH28019.1"/>
    </source>
</evidence>
<dbReference type="InterPro" id="IPR017900">
    <property type="entry name" value="4Fe4S_Fe_S_CS"/>
</dbReference>
<evidence type="ECO:0000256" key="1">
    <source>
        <dbReference type="ARBA" id="ARBA00022485"/>
    </source>
</evidence>
<name>A0A1I2YRY4_9FIRM</name>
<evidence type="ECO:0000256" key="3">
    <source>
        <dbReference type="ARBA" id="ARBA00023004"/>
    </source>
</evidence>
<dbReference type="Gene3D" id="3.30.70.3270">
    <property type="match status" value="1"/>
</dbReference>
<dbReference type="STRING" id="341036.SAMN05660649_04575"/>
<evidence type="ECO:0000256" key="5">
    <source>
        <dbReference type="SAM" id="MobiDB-lite"/>
    </source>
</evidence>
<dbReference type="GO" id="GO:0051539">
    <property type="term" value="F:4 iron, 4 sulfur cluster binding"/>
    <property type="evidence" value="ECO:0007669"/>
    <property type="project" value="UniProtKB-KW"/>
</dbReference>
<dbReference type="AlphaFoldDB" id="A0A1I2YRY4"/>
<keyword evidence="8" id="KW-1185">Reference proteome</keyword>
<dbReference type="InterPro" id="IPR010226">
    <property type="entry name" value="NADH_quinone_OxRdtase_chainI"/>
</dbReference>
<dbReference type="InterPro" id="IPR017896">
    <property type="entry name" value="4Fe4S_Fe-S-bd"/>
</dbReference>
<keyword evidence="1" id="KW-0004">4Fe-4S</keyword>
<dbReference type="GO" id="GO:0016020">
    <property type="term" value="C:membrane"/>
    <property type="evidence" value="ECO:0007669"/>
    <property type="project" value="InterPro"/>
</dbReference>
<reference evidence="8" key="1">
    <citation type="submission" date="2016-10" db="EMBL/GenBank/DDBJ databases">
        <authorList>
            <person name="Varghese N."/>
            <person name="Submissions S."/>
        </authorList>
    </citation>
    <scope>NUCLEOTIDE SEQUENCE [LARGE SCALE GENOMIC DNA]</scope>
    <source>
        <strain evidence="8">DSM 17038</strain>
    </source>
</reference>
<gene>
    <name evidence="7" type="ORF">SAMN05660649_04575</name>
</gene>
<protein>
    <submittedName>
        <fullName evidence="7">4Fe-4S dicluster domain-containing protein</fullName>
    </submittedName>
</protein>